<dbReference type="Proteomes" id="UP000485058">
    <property type="component" value="Unassembled WGS sequence"/>
</dbReference>
<gene>
    <name evidence="1" type="ORF">HaLaN_06292</name>
</gene>
<reference evidence="1 2" key="1">
    <citation type="submission" date="2020-02" db="EMBL/GenBank/DDBJ databases">
        <title>Draft genome sequence of Haematococcus lacustris strain NIES-144.</title>
        <authorList>
            <person name="Morimoto D."/>
            <person name="Nakagawa S."/>
            <person name="Yoshida T."/>
            <person name="Sawayama S."/>
        </authorList>
    </citation>
    <scope>NUCLEOTIDE SEQUENCE [LARGE SCALE GENOMIC DNA]</scope>
    <source>
        <strain evidence="1 2">NIES-144</strain>
    </source>
</reference>
<dbReference type="AlphaFoldDB" id="A0A699Z614"/>
<sequence length="125" mass="12982">MVPASCCPAQSAVGFAAIKCKPPARWSGPGGAGDMLQSSIPEQDDSMLAERAGAGLHQLRTFHPCQCGVQCAKTAGHTTVGGGATSSDEDFLQHSTTVAYVNNGIRHSQHLLHSRTASLHPDTTS</sequence>
<evidence type="ECO:0000313" key="2">
    <source>
        <dbReference type="Proteomes" id="UP000485058"/>
    </source>
</evidence>
<keyword evidence="2" id="KW-1185">Reference proteome</keyword>
<dbReference type="EMBL" id="BLLF01000356">
    <property type="protein sequence ID" value="GFH10892.1"/>
    <property type="molecule type" value="Genomic_DNA"/>
</dbReference>
<accession>A0A699Z614</accession>
<organism evidence="1 2">
    <name type="scientific">Haematococcus lacustris</name>
    <name type="common">Green alga</name>
    <name type="synonym">Haematococcus pluvialis</name>
    <dbReference type="NCBI Taxonomy" id="44745"/>
    <lineage>
        <taxon>Eukaryota</taxon>
        <taxon>Viridiplantae</taxon>
        <taxon>Chlorophyta</taxon>
        <taxon>core chlorophytes</taxon>
        <taxon>Chlorophyceae</taxon>
        <taxon>CS clade</taxon>
        <taxon>Chlamydomonadales</taxon>
        <taxon>Haematococcaceae</taxon>
        <taxon>Haematococcus</taxon>
    </lineage>
</organism>
<protein>
    <submittedName>
        <fullName evidence="1">Uncharacterized protein</fullName>
    </submittedName>
</protein>
<evidence type="ECO:0000313" key="1">
    <source>
        <dbReference type="EMBL" id="GFH10892.1"/>
    </source>
</evidence>
<name>A0A699Z614_HAELA</name>
<proteinExistence type="predicted"/>
<comment type="caution">
    <text evidence="1">The sequence shown here is derived from an EMBL/GenBank/DDBJ whole genome shotgun (WGS) entry which is preliminary data.</text>
</comment>